<dbReference type="Proteomes" id="UP000223606">
    <property type="component" value="Chromosome 1"/>
</dbReference>
<gene>
    <name evidence="6" type="primary">comR</name>
    <name evidence="6" type="ORF">HDIA_3527</name>
</gene>
<dbReference type="InterPro" id="IPR009057">
    <property type="entry name" value="Homeodomain-like_sf"/>
</dbReference>
<dbReference type="PROSITE" id="PS50977">
    <property type="entry name" value="HTH_TETR_2"/>
    <property type="match status" value="1"/>
</dbReference>
<organism evidence="6 7">
    <name type="scientific">Hartmannibacter diazotrophicus</name>
    <dbReference type="NCBI Taxonomy" id="1482074"/>
    <lineage>
        <taxon>Bacteria</taxon>
        <taxon>Pseudomonadati</taxon>
        <taxon>Pseudomonadota</taxon>
        <taxon>Alphaproteobacteria</taxon>
        <taxon>Hyphomicrobiales</taxon>
        <taxon>Pleomorphomonadaceae</taxon>
        <taxon>Hartmannibacter</taxon>
    </lineage>
</organism>
<dbReference type="PROSITE" id="PS01081">
    <property type="entry name" value="HTH_TETR_1"/>
    <property type="match status" value="1"/>
</dbReference>
<reference evidence="7" key="1">
    <citation type="submission" date="2017-09" db="EMBL/GenBank/DDBJ databases">
        <title>Genome sequence of Nannocystis excedens DSM 71.</title>
        <authorList>
            <person name="Blom J."/>
        </authorList>
    </citation>
    <scope>NUCLEOTIDE SEQUENCE [LARGE SCALE GENOMIC DNA]</scope>
    <source>
        <strain evidence="7">type strain: E19</strain>
    </source>
</reference>
<evidence type="ECO:0000313" key="6">
    <source>
        <dbReference type="EMBL" id="SON57068.1"/>
    </source>
</evidence>
<dbReference type="OrthoDB" id="9795242at2"/>
<dbReference type="SUPFAM" id="SSF46689">
    <property type="entry name" value="Homeodomain-like"/>
    <property type="match status" value="1"/>
</dbReference>
<protein>
    <submittedName>
        <fullName evidence="6">Copper outer membrane regulator</fullName>
    </submittedName>
</protein>
<dbReference type="KEGG" id="hdi:HDIA_3527"/>
<dbReference type="PANTHER" id="PTHR47506">
    <property type="entry name" value="TRANSCRIPTIONAL REGULATORY PROTEIN"/>
    <property type="match status" value="1"/>
</dbReference>
<dbReference type="RefSeq" id="WP_099557376.1">
    <property type="nucleotide sequence ID" value="NZ_LT960614.1"/>
</dbReference>
<evidence type="ECO:0000256" key="4">
    <source>
        <dbReference type="PROSITE-ProRule" id="PRU00335"/>
    </source>
</evidence>
<keyword evidence="3" id="KW-0804">Transcription</keyword>
<sequence>MSLTADLAKSGARLRGRPREFDVDAALDRAIVVFAERGYQGASIAELKAAMGLASGSLYKAFPDKLAIFLAAFERYKTVRDGVLQAAVGKGKTGRDKVRRLLSYYAEASVGESGRRGCLVVAGATELALLNEEAARTVASALLRNLSFLADLIREGQGDGSISPAIDPEPVARTLLSLGQGLRVLGKTGLQDTDAEAVVETAMRLLD</sequence>
<dbReference type="Pfam" id="PF16925">
    <property type="entry name" value="TetR_C_13"/>
    <property type="match status" value="1"/>
</dbReference>
<proteinExistence type="predicted"/>
<keyword evidence="2 4" id="KW-0238">DNA-binding</keyword>
<dbReference type="InterPro" id="IPR001647">
    <property type="entry name" value="HTH_TetR"/>
</dbReference>
<dbReference type="Gene3D" id="1.10.357.10">
    <property type="entry name" value="Tetracycline Repressor, domain 2"/>
    <property type="match status" value="1"/>
</dbReference>
<feature type="DNA-binding region" description="H-T-H motif" evidence="4">
    <location>
        <begin position="43"/>
        <end position="62"/>
    </location>
</feature>
<name>A0A2C9DAA3_9HYPH</name>
<dbReference type="Gene3D" id="1.10.10.60">
    <property type="entry name" value="Homeodomain-like"/>
    <property type="match status" value="1"/>
</dbReference>
<keyword evidence="7" id="KW-1185">Reference proteome</keyword>
<dbReference type="EMBL" id="LT960614">
    <property type="protein sequence ID" value="SON57068.1"/>
    <property type="molecule type" value="Genomic_DNA"/>
</dbReference>
<evidence type="ECO:0000256" key="3">
    <source>
        <dbReference type="ARBA" id="ARBA00023163"/>
    </source>
</evidence>
<dbReference type="GO" id="GO:0003677">
    <property type="term" value="F:DNA binding"/>
    <property type="evidence" value="ECO:0007669"/>
    <property type="project" value="UniProtKB-UniRule"/>
</dbReference>
<dbReference type="InterPro" id="IPR023772">
    <property type="entry name" value="DNA-bd_HTH_TetR-type_CS"/>
</dbReference>
<evidence type="ECO:0000259" key="5">
    <source>
        <dbReference type="PROSITE" id="PS50977"/>
    </source>
</evidence>
<keyword evidence="1" id="KW-0805">Transcription regulation</keyword>
<evidence type="ECO:0000313" key="7">
    <source>
        <dbReference type="Proteomes" id="UP000223606"/>
    </source>
</evidence>
<evidence type="ECO:0000256" key="2">
    <source>
        <dbReference type="ARBA" id="ARBA00023125"/>
    </source>
</evidence>
<feature type="domain" description="HTH tetR-type" evidence="5">
    <location>
        <begin position="20"/>
        <end position="80"/>
    </location>
</feature>
<dbReference type="SUPFAM" id="SSF48498">
    <property type="entry name" value="Tetracyclin repressor-like, C-terminal domain"/>
    <property type="match status" value="1"/>
</dbReference>
<dbReference type="InterPro" id="IPR036271">
    <property type="entry name" value="Tet_transcr_reg_TetR-rel_C_sf"/>
</dbReference>
<accession>A0A2C9DAA3</accession>
<dbReference type="AlphaFoldDB" id="A0A2C9DAA3"/>
<evidence type="ECO:0000256" key="1">
    <source>
        <dbReference type="ARBA" id="ARBA00023015"/>
    </source>
</evidence>
<dbReference type="Pfam" id="PF00440">
    <property type="entry name" value="TetR_N"/>
    <property type="match status" value="1"/>
</dbReference>
<dbReference type="PANTHER" id="PTHR47506:SF10">
    <property type="entry name" value="TRANSCRIPTIONAL REGULATORY PROTEIN"/>
    <property type="match status" value="1"/>
</dbReference>
<dbReference type="InterPro" id="IPR011075">
    <property type="entry name" value="TetR_C"/>
</dbReference>